<dbReference type="CDD" id="cd22326">
    <property type="entry name" value="FAN1-like"/>
    <property type="match status" value="1"/>
</dbReference>
<keyword evidence="4 8" id="KW-0479">Metal-binding</keyword>
<sequence>MKHQMKIDKYYSFKASKSLKFEKNDYYGNNNIKTEMETPKKRSNASLQIPSPSKTPKLNISDVINLSSSDEESPLSDATIAYTPEAQSPINPSSSEGFINTRTFSIKKESYPDTSQYTEHIECVGDQAKSPTSSSTSRTTKKYFSPNKKRIVTIRSPGRARKNLTKIISESNDNDLIEACSGYDDKTIFVIKIIQQCLNNKDLKSLLDENSQKVLQNCMSVLKPGLHLVCKLYWRKEAWYRPEKIEDVFIKGNYSVNLKQILDSLIQNGLLQTNDANRANALNLDFYFNTLKVNEVKEICKEFKIKFKNKEAAKVSLEKFCNQKTIGHYFATTSQTNNQRVLESLRLKCGECFKLTENTRRTLDELYILMYLGIDWSILKEKNVELMLFNIKSKSETYPAQDINLIDNASIVFKNRREFKSYIQASEIYEEFLNTSDTLIRRSIIEKVYKQYLEIKSEEMTSYISLPVWLRKFTPPHLYIRILESGLPDLKKPLEKEKYCQLAVDILRMMVSQDAFRSQKKPEWYAEMALIYDKCLNNPDKAAEIVLEGFSKLNVRDYEKDSLRVRARMLTNRVTNKPVDRLVIALTGHALQEPVEKDIKATHINKQAMETIDKGKKKFECRLPDSTIVMEAEEYCRRYYIEEREYTHGEHWEGTIATTIFTLLFWDIIYAELRGVRGIFITPYQKYPLDLFTESFYLNRQCLIEDRLNNMEKASVEDLIPSMKKVWDTRPECELSDIQRKKISWDKIEAVCRCLGNRSLVVICRRLALDYRYNHSGFPDLTMWNPHTNQITFVEVKTDSDKPSIKQIQWMRYLQCNNINTEFCYIGTNTTKSKARNVNNL</sequence>
<feature type="region of interest" description="Disordered" evidence="9">
    <location>
        <begin position="26"/>
        <end position="59"/>
    </location>
</feature>
<evidence type="ECO:0000256" key="7">
    <source>
        <dbReference type="ARBA" id="ARBA00023211"/>
    </source>
</evidence>
<dbReference type="InterPro" id="IPR049132">
    <property type="entry name" value="FAN1-like_euk"/>
</dbReference>
<dbReference type="GO" id="GO:0004528">
    <property type="term" value="F:phosphodiesterase I activity"/>
    <property type="evidence" value="ECO:0007669"/>
    <property type="project" value="UniProtKB-EC"/>
</dbReference>
<evidence type="ECO:0000256" key="5">
    <source>
        <dbReference type="ARBA" id="ARBA00022801"/>
    </source>
</evidence>
<evidence type="ECO:0000313" key="12">
    <source>
        <dbReference type="Proteomes" id="UP001152562"/>
    </source>
</evidence>
<dbReference type="GO" id="GO:0008409">
    <property type="term" value="F:5'-3' exonuclease activity"/>
    <property type="evidence" value="ECO:0007669"/>
    <property type="project" value="TreeGrafter"/>
</dbReference>
<comment type="subcellular location">
    <subcellularLocation>
        <location evidence="8">Nucleus</location>
    </subcellularLocation>
</comment>
<feature type="compositionally biased region" description="Polar residues" evidence="9">
    <location>
        <begin position="44"/>
        <end position="59"/>
    </location>
</feature>
<dbReference type="InterPro" id="IPR011856">
    <property type="entry name" value="tRNA_endonuc-like_dom_sf"/>
</dbReference>
<dbReference type="GO" id="GO:0005634">
    <property type="term" value="C:nucleus"/>
    <property type="evidence" value="ECO:0007669"/>
    <property type="project" value="UniProtKB-SubCell"/>
</dbReference>
<dbReference type="PANTHER" id="PTHR15749">
    <property type="entry name" value="FANCONI-ASSOCIATED NUCLEASE 1"/>
    <property type="match status" value="1"/>
</dbReference>
<keyword evidence="6 8" id="KW-0460">Magnesium</keyword>
<dbReference type="Gene3D" id="3.40.1350.10">
    <property type="match status" value="1"/>
</dbReference>
<dbReference type="InterPro" id="IPR049126">
    <property type="entry name" value="FAN1-like_TPR"/>
</dbReference>
<evidence type="ECO:0000256" key="9">
    <source>
        <dbReference type="SAM" id="MobiDB-lite"/>
    </source>
</evidence>
<proteinExistence type="inferred from homology"/>
<dbReference type="AlphaFoldDB" id="A0A9P0XD61"/>
<evidence type="ECO:0000256" key="1">
    <source>
        <dbReference type="ARBA" id="ARBA00000983"/>
    </source>
</evidence>
<dbReference type="GO" id="GO:0017108">
    <property type="term" value="F:5'-flap endonuclease activity"/>
    <property type="evidence" value="ECO:0007669"/>
    <property type="project" value="TreeGrafter"/>
</dbReference>
<evidence type="ECO:0000256" key="3">
    <source>
        <dbReference type="ARBA" id="ARBA00022722"/>
    </source>
</evidence>
<evidence type="ECO:0000256" key="4">
    <source>
        <dbReference type="ARBA" id="ARBA00022723"/>
    </source>
</evidence>
<keyword evidence="8" id="KW-0539">Nucleus</keyword>
<accession>A0A9P0XD61</accession>
<evidence type="ECO:0000256" key="8">
    <source>
        <dbReference type="RuleBase" id="RU365033"/>
    </source>
</evidence>
<comment type="caution">
    <text evidence="11">The sequence shown here is derived from an EMBL/GenBank/DDBJ whole genome shotgun (WGS) entry which is preliminary data.</text>
</comment>
<dbReference type="Pfam" id="PF08774">
    <property type="entry name" value="VRR_NUC"/>
    <property type="match status" value="1"/>
</dbReference>
<organism evidence="11 12">
    <name type="scientific">Pieris brassicae</name>
    <name type="common">White butterfly</name>
    <name type="synonym">Large white butterfly</name>
    <dbReference type="NCBI Taxonomy" id="7116"/>
    <lineage>
        <taxon>Eukaryota</taxon>
        <taxon>Metazoa</taxon>
        <taxon>Ecdysozoa</taxon>
        <taxon>Arthropoda</taxon>
        <taxon>Hexapoda</taxon>
        <taxon>Insecta</taxon>
        <taxon>Pterygota</taxon>
        <taxon>Neoptera</taxon>
        <taxon>Endopterygota</taxon>
        <taxon>Lepidoptera</taxon>
        <taxon>Glossata</taxon>
        <taxon>Ditrysia</taxon>
        <taxon>Papilionoidea</taxon>
        <taxon>Pieridae</taxon>
        <taxon>Pierinae</taxon>
        <taxon>Pieris</taxon>
    </lineage>
</organism>
<dbReference type="EMBL" id="CALOZG010000010">
    <property type="protein sequence ID" value="CAH4030555.1"/>
    <property type="molecule type" value="Genomic_DNA"/>
</dbReference>
<comment type="catalytic activity">
    <reaction evidence="1 8">
        <text>Hydrolytically removes 5'-nucleotides successively from the 3'-hydroxy termini of 3'-hydroxy-terminated oligonucleotides.</text>
        <dbReference type="EC" id="3.1.4.1"/>
    </reaction>
</comment>
<feature type="domain" description="VRR-NUC" evidence="10">
    <location>
        <begin position="714"/>
        <end position="828"/>
    </location>
</feature>
<comment type="function">
    <text evidence="8">Nuclease required for the repair of DNA interstrand cross-links (ICL). Acts as a 5'-3' exonuclease that anchors at a cut end of DNA and cleaves DNA successively at every third nucleotide, allowing to excise an ICL from one strand through flanking incisions.</text>
</comment>
<dbReference type="Proteomes" id="UP001152562">
    <property type="component" value="Unassembled WGS sequence"/>
</dbReference>
<dbReference type="EC" id="3.1.4.1" evidence="8"/>
<keyword evidence="8" id="KW-0227">DNA damage</keyword>
<reference evidence="11" key="1">
    <citation type="submission" date="2022-05" db="EMBL/GenBank/DDBJ databases">
        <authorList>
            <person name="Okamura Y."/>
        </authorList>
    </citation>
    <scope>NUCLEOTIDE SEQUENCE</scope>
</reference>
<dbReference type="Pfam" id="PF21170">
    <property type="entry name" value="FAN1_TPR"/>
    <property type="match status" value="1"/>
</dbReference>
<comment type="similarity">
    <text evidence="2 8">Belongs to the FAN1 family.</text>
</comment>
<gene>
    <name evidence="11" type="ORF">PIBRA_LOCUS7196</name>
</gene>
<evidence type="ECO:0000259" key="10">
    <source>
        <dbReference type="SMART" id="SM00990"/>
    </source>
</evidence>
<dbReference type="SMART" id="SM00990">
    <property type="entry name" value="VRR_NUC"/>
    <property type="match status" value="1"/>
</dbReference>
<protein>
    <recommendedName>
        <fullName evidence="8">Fanconi-associated nuclease</fullName>
        <ecNumber evidence="8">3.1.4.1</ecNumber>
    </recommendedName>
</protein>
<keyword evidence="3 8" id="KW-0540">Nuclease</keyword>
<keyword evidence="8" id="KW-0234">DNA repair</keyword>
<keyword evidence="7 8" id="KW-0464">Manganese</keyword>
<dbReference type="GO" id="GO:0036297">
    <property type="term" value="P:interstrand cross-link repair"/>
    <property type="evidence" value="ECO:0007669"/>
    <property type="project" value="InterPro"/>
</dbReference>
<comment type="cofactor">
    <cofactor evidence="8">
        <name>Mg(2+)</name>
        <dbReference type="ChEBI" id="CHEBI:18420"/>
    </cofactor>
    <cofactor evidence="8">
        <name>Mn(2+)</name>
        <dbReference type="ChEBI" id="CHEBI:29035"/>
    </cofactor>
</comment>
<name>A0A9P0XD61_PIEBR</name>
<keyword evidence="12" id="KW-1185">Reference proteome</keyword>
<evidence type="ECO:0000256" key="2">
    <source>
        <dbReference type="ARBA" id="ARBA00005533"/>
    </source>
</evidence>
<keyword evidence="5 8" id="KW-0378">Hydrolase</keyword>
<dbReference type="InterPro" id="IPR014883">
    <property type="entry name" value="VRR_NUC"/>
</dbReference>
<dbReference type="GO" id="GO:0070336">
    <property type="term" value="F:flap-structured DNA binding"/>
    <property type="evidence" value="ECO:0007669"/>
    <property type="project" value="TreeGrafter"/>
</dbReference>
<dbReference type="InterPro" id="IPR033315">
    <property type="entry name" value="Fan1-like"/>
</dbReference>
<dbReference type="GO" id="GO:0046872">
    <property type="term" value="F:metal ion binding"/>
    <property type="evidence" value="ECO:0007669"/>
    <property type="project" value="UniProtKB-KW"/>
</dbReference>
<evidence type="ECO:0000256" key="6">
    <source>
        <dbReference type="ARBA" id="ARBA00022842"/>
    </source>
</evidence>
<dbReference type="PANTHER" id="PTHR15749:SF4">
    <property type="entry name" value="FANCONI-ASSOCIATED NUCLEASE 1"/>
    <property type="match status" value="1"/>
</dbReference>
<evidence type="ECO:0000313" key="11">
    <source>
        <dbReference type="EMBL" id="CAH4030555.1"/>
    </source>
</evidence>